<feature type="domain" description="Major facilitator superfamily (MFS) profile" evidence="3">
    <location>
        <begin position="29"/>
        <end position="420"/>
    </location>
</feature>
<keyword evidence="2" id="KW-1133">Transmembrane helix</keyword>
<dbReference type="InterPro" id="IPR036259">
    <property type="entry name" value="MFS_trans_sf"/>
</dbReference>
<comment type="caution">
    <text evidence="4">The sequence shown here is derived from an EMBL/GenBank/DDBJ whole genome shotgun (WGS) entry which is preliminary data.</text>
</comment>
<dbReference type="Proteomes" id="UP000225706">
    <property type="component" value="Unassembled WGS sequence"/>
</dbReference>
<dbReference type="EMBL" id="LSMT01000006">
    <property type="protein sequence ID" value="PFX34108.1"/>
    <property type="molecule type" value="Genomic_DNA"/>
</dbReference>
<dbReference type="AlphaFoldDB" id="A0A2B4SZY6"/>
<dbReference type="SUPFAM" id="SSF103473">
    <property type="entry name" value="MFS general substrate transporter"/>
    <property type="match status" value="1"/>
</dbReference>
<reference evidence="5" key="1">
    <citation type="journal article" date="2017" name="bioRxiv">
        <title>Comparative analysis of the genomes of Stylophora pistillata and Acropora digitifera provides evidence for extensive differences between species of corals.</title>
        <authorList>
            <person name="Voolstra C.R."/>
            <person name="Li Y."/>
            <person name="Liew Y.J."/>
            <person name="Baumgarten S."/>
            <person name="Zoccola D."/>
            <person name="Flot J.-F."/>
            <person name="Tambutte S."/>
            <person name="Allemand D."/>
            <person name="Aranda M."/>
        </authorList>
    </citation>
    <scope>NUCLEOTIDE SEQUENCE [LARGE SCALE GENOMIC DNA]</scope>
</reference>
<evidence type="ECO:0000259" key="3">
    <source>
        <dbReference type="PROSITE" id="PS50850"/>
    </source>
</evidence>
<dbReference type="GO" id="GO:0022857">
    <property type="term" value="F:transmembrane transporter activity"/>
    <property type="evidence" value="ECO:0007669"/>
    <property type="project" value="InterPro"/>
</dbReference>
<keyword evidence="2" id="KW-0812">Transmembrane</keyword>
<comment type="subcellular location">
    <subcellularLocation>
        <location evidence="1">Membrane</location>
        <topology evidence="1">Multi-pass membrane protein</topology>
    </subcellularLocation>
</comment>
<name>A0A2B4SZY6_STYPI</name>
<dbReference type="PROSITE" id="PS50850">
    <property type="entry name" value="MFS"/>
    <property type="match status" value="1"/>
</dbReference>
<dbReference type="PANTHER" id="PTHR11360">
    <property type="entry name" value="MONOCARBOXYLATE TRANSPORTER"/>
    <property type="match status" value="1"/>
</dbReference>
<accession>A0A2B4SZY6</accession>
<sequence length="540" mass="60093">MQRVVHLKAWEKMLIKGSLRVPGTLDGGLSWFAVLGSFMTQFVVMGIHNVFGLLYLDLLTEFGESKATTAWIASISFGLTFVLSPLSCSLCKRFGCKAVTILGGILVGIGLLLSSFVDSIFRMYVTYSFLFGMGSSMCYVSSVLVLSGYFSKNLVVANGIGLAGAGVGTITLAPALSLLLDNFYWRDALRILSATSLLILISGFIFYLVPAPLEFSDAEKYDTYEETKRIDLSFFKNKAYIVWIVVVGLVLFGFYIPYVHLVRHGQDLGIRKQDSAVLVGYMAMSQTLGKIVFGRIADHPRVNRVYLYQLCLLVCSVLTTLLPVFTTYRSLLAYCLVFGFHDGCFVVLIAVLTGDIVGRKMMGTAYGVMFFFTGIPMMLGPPVASWMYAISKSYEPAFYMAGAFTTLGVCLLFLVPFLLPPEVQEELRSRTYGFRQRIQSSTSSEATRSWTLDSGSFYSESERGSEDYEKKELTVPLVENVLESDICKRQSTSSGLGFILEKYLSMPKLENQKECMLEYYSGCANDVWIHLLDPNRETIV</sequence>
<feature type="transmembrane region" description="Helical" evidence="2">
    <location>
        <begin position="240"/>
        <end position="262"/>
    </location>
</feature>
<organism evidence="4 5">
    <name type="scientific">Stylophora pistillata</name>
    <name type="common">Smooth cauliflower coral</name>
    <dbReference type="NCBI Taxonomy" id="50429"/>
    <lineage>
        <taxon>Eukaryota</taxon>
        <taxon>Metazoa</taxon>
        <taxon>Cnidaria</taxon>
        <taxon>Anthozoa</taxon>
        <taxon>Hexacorallia</taxon>
        <taxon>Scleractinia</taxon>
        <taxon>Astrocoeniina</taxon>
        <taxon>Pocilloporidae</taxon>
        <taxon>Stylophora</taxon>
    </lineage>
</organism>
<evidence type="ECO:0000313" key="4">
    <source>
        <dbReference type="EMBL" id="PFX34108.1"/>
    </source>
</evidence>
<evidence type="ECO:0000256" key="2">
    <source>
        <dbReference type="SAM" id="Phobius"/>
    </source>
</evidence>
<dbReference type="PANTHER" id="PTHR11360:SF251">
    <property type="entry name" value="MAJOR FACILITATOR SUPERFAMILY (MFS) PROFILE DOMAIN-CONTAINING PROTEIN"/>
    <property type="match status" value="1"/>
</dbReference>
<dbReference type="CDD" id="cd17352">
    <property type="entry name" value="MFS_MCT_SLC16"/>
    <property type="match status" value="1"/>
</dbReference>
<feature type="transmembrane region" description="Helical" evidence="2">
    <location>
        <begin position="68"/>
        <end position="86"/>
    </location>
</feature>
<dbReference type="Pfam" id="PF07690">
    <property type="entry name" value="MFS_1"/>
    <property type="match status" value="1"/>
</dbReference>
<feature type="transmembrane region" description="Helical" evidence="2">
    <location>
        <begin position="191"/>
        <end position="209"/>
    </location>
</feature>
<evidence type="ECO:0000313" key="5">
    <source>
        <dbReference type="Proteomes" id="UP000225706"/>
    </source>
</evidence>
<dbReference type="InterPro" id="IPR020846">
    <property type="entry name" value="MFS_dom"/>
</dbReference>
<feature type="transmembrane region" description="Helical" evidence="2">
    <location>
        <begin position="365"/>
        <end position="391"/>
    </location>
</feature>
<dbReference type="Gene3D" id="1.20.1250.20">
    <property type="entry name" value="MFS general substrate transporter like domains"/>
    <property type="match status" value="2"/>
</dbReference>
<feature type="transmembrane region" description="Helical" evidence="2">
    <location>
        <begin position="156"/>
        <end position="179"/>
    </location>
</feature>
<keyword evidence="2" id="KW-0472">Membrane</keyword>
<feature type="transmembrane region" description="Helical" evidence="2">
    <location>
        <begin position="305"/>
        <end position="325"/>
    </location>
</feature>
<dbReference type="GO" id="GO:0016020">
    <property type="term" value="C:membrane"/>
    <property type="evidence" value="ECO:0007669"/>
    <property type="project" value="UniProtKB-SubCell"/>
</dbReference>
<feature type="transmembrane region" description="Helical" evidence="2">
    <location>
        <begin position="98"/>
        <end position="117"/>
    </location>
</feature>
<dbReference type="InterPro" id="IPR011701">
    <property type="entry name" value="MFS"/>
</dbReference>
<protein>
    <submittedName>
        <fullName evidence="4">Monocarboxylate transporter 10</fullName>
    </submittedName>
</protein>
<dbReference type="OrthoDB" id="6499973at2759"/>
<feature type="transmembrane region" description="Helical" evidence="2">
    <location>
        <begin position="29"/>
        <end position="56"/>
    </location>
</feature>
<feature type="transmembrane region" description="Helical" evidence="2">
    <location>
        <begin position="331"/>
        <end position="353"/>
    </location>
</feature>
<feature type="transmembrane region" description="Helical" evidence="2">
    <location>
        <begin position="397"/>
        <end position="419"/>
    </location>
</feature>
<evidence type="ECO:0000256" key="1">
    <source>
        <dbReference type="ARBA" id="ARBA00004141"/>
    </source>
</evidence>
<feature type="transmembrane region" description="Helical" evidence="2">
    <location>
        <begin position="129"/>
        <end position="150"/>
    </location>
</feature>
<dbReference type="InterPro" id="IPR050327">
    <property type="entry name" value="Proton-linked_MCT"/>
</dbReference>
<gene>
    <name evidence="4" type="primary">slc16a10</name>
    <name evidence="4" type="ORF">AWC38_SpisGene896</name>
</gene>
<keyword evidence="5" id="KW-1185">Reference proteome</keyword>
<proteinExistence type="predicted"/>